<dbReference type="AlphaFoldDB" id="A0A0T9KZ54"/>
<evidence type="ECO:0008006" key="3">
    <source>
        <dbReference type="Google" id="ProtNLM"/>
    </source>
</evidence>
<name>A0A0T9KZ54_YERKR</name>
<organism evidence="1 2">
    <name type="scientific">Yersinia kristensenii</name>
    <dbReference type="NCBI Taxonomy" id="28152"/>
    <lineage>
        <taxon>Bacteria</taxon>
        <taxon>Pseudomonadati</taxon>
        <taxon>Pseudomonadota</taxon>
        <taxon>Gammaproteobacteria</taxon>
        <taxon>Enterobacterales</taxon>
        <taxon>Yersiniaceae</taxon>
        <taxon>Yersinia</taxon>
    </lineage>
</organism>
<gene>
    <name evidence="1" type="ORF">ERS008491_01280</name>
</gene>
<evidence type="ECO:0000313" key="1">
    <source>
        <dbReference type="EMBL" id="CNE43412.1"/>
    </source>
</evidence>
<sequence length="161" mass="18139">MLSGKELGHAIEVAINKKISSGAIKTKAEVARHFKIKPPSIHDWIKKGSISKDKLPELWNYFSDVAGPEHWGLKEIPAMERSQPHQDNILENNQIHDAYLLATEERRAVVDFLLSANTTAEPAWVDSDVRAYVNALDAKSRRWLNENKLDCNKANPKKTGT</sequence>
<evidence type="ECO:0000313" key="2">
    <source>
        <dbReference type="Proteomes" id="UP000045824"/>
    </source>
</evidence>
<accession>A0A0T9KZ54</accession>
<protein>
    <recommendedName>
        <fullName evidence="3">Rac prophage repressor</fullName>
    </recommendedName>
</protein>
<dbReference type="Proteomes" id="UP000045824">
    <property type="component" value="Unassembled WGS sequence"/>
</dbReference>
<reference evidence="1 2" key="1">
    <citation type="submission" date="2015-03" db="EMBL/GenBank/DDBJ databases">
        <authorList>
            <person name="Murphy D."/>
        </authorList>
    </citation>
    <scope>NUCLEOTIDE SEQUENCE [LARGE SCALE GENOMIC DNA]</scope>
    <source>
        <strain evidence="1 2">FCF326</strain>
    </source>
</reference>
<proteinExistence type="predicted"/>
<dbReference type="RefSeq" id="WP_050118758.1">
    <property type="nucleotide sequence ID" value="NZ_CAWMAB010000003.1"/>
</dbReference>
<dbReference type="EMBL" id="CPYI01000003">
    <property type="protein sequence ID" value="CNE43412.1"/>
    <property type="molecule type" value="Genomic_DNA"/>
</dbReference>